<dbReference type="Pfam" id="PF13761">
    <property type="entry name" value="DUF4166"/>
    <property type="match status" value="1"/>
</dbReference>
<dbReference type="InterPro" id="IPR025311">
    <property type="entry name" value="DUF4166"/>
</dbReference>
<evidence type="ECO:0000259" key="1">
    <source>
        <dbReference type="Pfam" id="PF13761"/>
    </source>
</evidence>
<accession>A0ABU9LNS5</accession>
<sequence length="200" mass="22820">MSVYKQLLGEDFERLHPMLQHRYHTAPGETFRAKGVMSTVKHGSSLLMPFYYAAPLMDFLFPEQGSNVPFDMMYETVDQGNGIVDMNWSRNFYFPKKTRAFNSTTRIDLNTNTAYDLLGKPAMMRSNLLLNVSKEGKLITRTNAQHLFGLVPLPSFFKGQAIVEDGYDDERGVYTVHATVFNDLLGTIMMYAGEFEEITE</sequence>
<name>A0ABU9LNS5_9BACL</name>
<keyword evidence="3" id="KW-1185">Reference proteome</keyword>
<proteinExistence type="predicted"/>
<dbReference type="EMBL" id="JBCEWA010000013">
    <property type="protein sequence ID" value="MEL5989464.1"/>
    <property type="molecule type" value="Genomic_DNA"/>
</dbReference>
<dbReference type="Proteomes" id="UP001398420">
    <property type="component" value="Unassembled WGS sequence"/>
</dbReference>
<protein>
    <submittedName>
        <fullName evidence="2">DUF4166 domain-containing protein</fullName>
    </submittedName>
</protein>
<evidence type="ECO:0000313" key="3">
    <source>
        <dbReference type="Proteomes" id="UP001398420"/>
    </source>
</evidence>
<organism evidence="2 3">
    <name type="scientific">Kurthia gibsonii</name>
    <dbReference type="NCBI Taxonomy" id="33946"/>
    <lineage>
        <taxon>Bacteria</taxon>
        <taxon>Bacillati</taxon>
        <taxon>Bacillota</taxon>
        <taxon>Bacilli</taxon>
        <taxon>Bacillales</taxon>
        <taxon>Caryophanaceae</taxon>
        <taxon>Kurthia</taxon>
    </lineage>
</organism>
<comment type="caution">
    <text evidence="2">The sequence shown here is derived from an EMBL/GenBank/DDBJ whole genome shotgun (WGS) entry which is preliminary data.</text>
</comment>
<dbReference type="RefSeq" id="WP_342303178.1">
    <property type="nucleotide sequence ID" value="NZ_JBCEWA010000013.1"/>
</dbReference>
<gene>
    <name evidence="2" type="ORF">AAF454_13705</name>
</gene>
<reference evidence="2 3" key="1">
    <citation type="submission" date="2024-04" db="EMBL/GenBank/DDBJ databases">
        <authorList>
            <person name="Wu Y.S."/>
            <person name="Zhang L."/>
        </authorList>
    </citation>
    <scope>NUCLEOTIDE SEQUENCE [LARGE SCALE GENOMIC DNA]</scope>
    <source>
        <strain evidence="2 3">KG-01</strain>
    </source>
</reference>
<feature type="domain" description="DUF4166" evidence="1">
    <location>
        <begin position="15"/>
        <end position="195"/>
    </location>
</feature>
<evidence type="ECO:0000313" key="2">
    <source>
        <dbReference type="EMBL" id="MEL5989464.1"/>
    </source>
</evidence>